<evidence type="ECO:0000313" key="4">
    <source>
        <dbReference type="Proteomes" id="UP000051248"/>
    </source>
</evidence>
<dbReference type="STRING" id="1423775.FD03_GL002341"/>
<feature type="chain" id="PRO_5039330429" description="DUF5067 domain-containing protein" evidence="2">
    <location>
        <begin position="24"/>
        <end position="293"/>
    </location>
</feature>
<name>A0A0R1K4R9_9LACO</name>
<feature type="compositionally biased region" description="Low complexity" evidence="1">
    <location>
        <begin position="164"/>
        <end position="206"/>
    </location>
</feature>
<keyword evidence="4" id="KW-1185">Reference proteome</keyword>
<organism evidence="3 4">
    <name type="scientific">Companilactobacillus nodensis DSM 19682 = JCM 14932 = NBRC 107160</name>
    <dbReference type="NCBI Taxonomy" id="1423775"/>
    <lineage>
        <taxon>Bacteria</taxon>
        <taxon>Bacillati</taxon>
        <taxon>Bacillota</taxon>
        <taxon>Bacilli</taxon>
        <taxon>Lactobacillales</taxon>
        <taxon>Lactobacillaceae</taxon>
        <taxon>Companilactobacillus</taxon>
    </lineage>
</organism>
<feature type="region of interest" description="Disordered" evidence="1">
    <location>
        <begin position="158"/>
        <end position="206"/>
    </location>
</feature>
<evidence type="ECO:0000256" key="1">
    <source>
        <dbReference type="SAM" id="MobiDB-lite"/>
    </source>
</evidence>
<gene>
    <name evidence="3" type="ORF">FD03_GL002341</name>
</gene>
<sequence>MKKKLWGLLVAMLAFLFIAGCGAEKKATAKTAKPEESIQTVNYQTLTKDEKKDVEFKFKTTNDSYGYAVDMIVKNDTDKNVKFNLSRFMMMDPKDPDFQINSSLKKEITLKSEDEIKVDKLFENLSKSDFERSGSYYYLSKNYRLAYLKDTSGLDAQEGSSEQAATPAGTASSTATVSVAPSTLQKSSASSATPAKASTASQSSTSSQRIITNSYQAVALYKHSMALGGRNDIMATPVDGGFNVYSNTDPSISAFIAYDGNVASDGDVTPYSQAAKQTYNDQPGDEQFNPSKY</sequence>
<accession>A0A0R1K4R9</accession>
<evidence type="ECO:0000256" key="2">
    <source>
        <dbReference type="SAM" id="SignalP"/>
    </source>
</evidence>
<evidence type="ECO:0000313" key="3">
    <source>
        <dbReference type="EMBL" id="KRK78566.1"/>
    </source>
</evidence>
<dbReference type="OrthoDB" id="2284754at2"/>
<evidence type="ECO:0008006" key="5">
    <source>
        <dbReference type="Google" id="ProtNLM"/>
    </source>
</evidence>
<dbReference type="PATRIC" id="fig|1423775.4.peg.2381"/>
<proteinExistence type="predicted"/>
<keyword evidence="2" id="KW-0732">Signal</keyword>
<protein>
    <recommendedName>
        <fullName evidence="5">DUF5067 domain-containing protein</fullName>
    </recommendedName>
</protein>
<comment type="caution">
    <text evidence="3">The sequence shown here is derived from an EMBL/GenBank/DDBJ whole genome shotgun (WGS) entry which is preliminary data.</text>
</comment>
<dbReference type="PROSITE" id="PS51257">
    <property type="entry name" value="PROKAR_LIPOPROTEIN"/>
    <property type="match status" value="1"/>
</dbReference>
<reference evidence="3 4" key="1">
    <citation type="journal article" date="2015" name="Genome Announc.">
        <title>Expanding the biotechnology potential of lactobacilli through comparative genomics of 213 strains and associated genera.</title>
        <authorList>
            <person name="Sun Z."/>
            <person name="Harris H.M."/>
            <person name="McCann A."/>
            <person name="Guo C."/>
            <person name="Argimon S."/>
            <person name="Zhang W."/>
            <person name="Yang X."/>
            <person name="Jeffery I.B."/>
            <person name="Cooney J.C."/>
            <person name="Kagawa T.F."/>
            <person name="Liu W."/>
            <person name="Song Y."/>
            <person name="Salvetti E."/>
            <person name="Wrobel A."/>
            <person name="Rasinkangas P."/>
            <person name="Parkhill J."/>
            <person name="Rea M.C."/>
            <person name="O'Sullivan O."/>
            <person name="Ritari J."/>
            <person name="Douillard F.P."/>
            <person name="Paul Ross R."/>
            <person name="Yang R."/>
            <person name="Briner A.E."/>
            <person name="Felis G.E."/>
            <person name="de Vos W.M."/>
            <person name="Barrangou R."/>
            <person name="Klaenhammer T.R."/>
            <person name="Caufield P.W."/>
            <person name="Cui Y."/>
            <person name="Zhang H."/>
            <person name="O'Toole P.W."/>
        </authorList>
    </citation>
    <scope>NUCLEOTIDE SEQUENCE [LARGE SCALE GENOMIC DNA]</scope>
    <source>
        <strain evidence="3 4">DSM 19682</strain>
    </source>
</reference>
<dbReference type="RefSeq" id="WP_025023881.1">
    <property type="nucleotide sequence ID" value="NZ_AZDZ01000022.1"/>
</dbReference>
<dbReference type="EMBL" id="AZDZ01000022">
    <property type="protein sequence ID" value="KRK78566.1"/>
    <property type="molecule type" value="Genomic_DNA"/>
</dbReference>
<dbReference type="eggNOG" id="ENOG5030BSB">
    <property type="taxonomic scope" value="Bacteria"/>
</dbReference>
<dbReference type="AlphaFoldDB" id="A0A0R1K4R9"/>
<dbReference type="Proteomes" id="UP000051248">
    <property type="component" value="Unassembled WGS sequence"/>
</dbReference>
<feature type="signal peptide" evidence="2">
    <location>
        <begin position="1"/>
        <end position="23"/>
    </location>
</feature>